<name>A0ABR4SAE1_9ACTN</name>
<organism evidence="1 2">
    <name type="scientific">Streptomyces wadayamensis</name>
    <dbReference type="NCBI Taxonomy" id="141454"/>
    <lineage>
        <taxon>Bacteria</taxon>
        <taxon>Bacillati</taxon>
        <taxon>Actinomycetota</taxon>
        <taxon>Actinomycetes</taxon>
        <taxon>Kitasatosporales</taxon>
        <taxon>Streptomycetaceae</taxon>
        <taxon>Streptomyces</taxon>
    </lineage>
</organism>
<comment type="caution">
    <text evidence="1">The sequence shown here is derived from an EMBL/GenBank/DDBJ whole genome shotgun (WGS) entry which is preliminary data.</text>
</comment>
<sequence length="277" mass="30903">MLTPPDQPEADRMRDAFDTAAKALDCQLTPTTQETWGWNGRALAAPVSHKDRTCWLRVAVAPLDAVRGGPSRREAAASTIPYDTVPRPAFLTSHRWEAGRRGYQADLEEHVHGHVLSRTALAPHGLALSEGWWSQLGTALHTITQTDNEVFALRPERVNWMIHQYIGADAPTDAPWWDTAHADLHWTNLGGPGSLEILGWDRWGMAPEYLDAATLYVSSLTDPDLADRVRTEFRAELASQSGRFALLYVCAEHLHGLERGNHSVLWNPVNRLVRSLL</sequence>
<dbReference type="RefSeq" id="WP_049977866.1">
    <property type="nucleotide sequence ID" value="NZ_JHDU01000014.1"/>
</dbReference>
<accession>A0ABR4SAE1</accession>
<protein>
    <submittedName>
        <fullName evidence="1">Aminoglycoside phosphotransferase</fullName>
    </submittedName>
</protein>
<reference evidence="1 2" key="1">
    <citation type="submission" date="2014-03" db="EMBL/GenBank/DDBJ databases">
        <title>Genome Sequence of Streptomyces wadayamensis A23 strain, an endophytic actinobacteria from Citrus reticulata.</title>
        <authorList>
            <person name="de Oliveira L.G."/>
            <person name="Tormet G.D."/>
            <person name="Marcon J."/>
            <person name="Samborsky M."/>
            <person name="Araujo W.L."/>
            <person name="de Azevedo J.L."/>
        </authorList>
    </citation>
    <scope>NUCLEOTIDE SEQUENCE [LARGE SCALE GENOMIC DNA]</scope>
    <source>
        <strain evidence="1 2">A23</strain>
    </source>
</reference>
<gene>
    <name evidence="1" type="ORF">DC60_08535</name>
</gene>
<evidence type="ECO:0000313" key="1">
    <source>
        <dbReference type="EMBL" id="KDR62628.1"/>
    </source>
</evidence>
<proteinExistence type="predicted"/>
<dbReference type="Proteomes" id="UP000027443">
    <property type="component" value="Unassembled WGS sequence"/>
</dbReference>
<keyword evidence="2" id="KW-1185">Reference proteome</keyword>
<evidence type="ECO:0000313" key="2">
    <source>
        <dbReference type="Proteomes" id="UP000027443"/>
    </source>
</evidence>
<dbReference type="EMBL" id="JHDU01000014">
    <property type="protein sequence ID" value="KDR62628.1"/>
    <property type="molecule type" value="Genomic_DNA"/>
</dbReference>